<evidence type="ECO:0000313" key="2">
    <source>
        <dbReference type="EMBL" id="GIX63281.1"/>
    </source>
</evidence>
<name>A0AAV4LVZ9_BABCB</name>
<comment type="caution">
    <text evidence="2">The sequence shown here is derived from an EMBL/GenBank/DDBJ whole genome shotgun (WGS) entry which is preliminary data.</text>
</comment>
<accession>A0AAV4LVZ9</accession>
<organism evidence="2 3">
    <name type="scientific">Babesia caballi</name>
    <dbReference type="NCBI Taxonomy" id="5871"/>
    <lineage>
        <taxon>Eukaryota</taxon>
        <taxon>Sar</taxon>
        <taxon>Alveolata</taxon>
        <taxon>Apicomplexa</taxon>
        <taxon>Aconoidasida</taxon>
        <taxon>Piroplasmida</taxon>
        <taxon>Babesiidae</taxon>
        <taxon>Babesia</taxon>
    </lineage>
</organism>
<feature type="compositionally biased region" description="Basic and acidic residues" evidence="1">
    <location>
        <begin position="718"/>
        <end position="731"/>
    </location>
</feature>
<dbReference type="GeneID" id="94194762"/>
<keyword evidence="3" id="KW-1185">Reference proteome</keyword>
<sequence length="943" mass="104948">MIIASVASARRSAYLQINHRGKHRDRGEEQRDGHVAHNVPRLHARKREAARHVVRRHQLRDHGAVVGGRHEPAVQLRPPVQQARDARALDAQEPQQLARLVARVDHGAVEPVGGLAVLRHPRARLQHRRVQVRRLGLVAQLRLQHPLHRLGRTVLQQRLGQQQRRAPAGLVAAAARVEQVAGGGALGVRPLHEGRENPAHPLHNLRGRVLRRLNLVRSHLRQVGGHPNAHRRHPTPVWSSAPRRRDRGGKRSIGTRPAGLNRVHSRLRHEGGPVPNRVAQLVAALEVPGRHDVRLRVPHLRQEHVQHRVADLVPVPGRPARQHLDSRREQRLPRHLLEERKRSLAPVDRGVELEVVAVQSQHRRVEGRHDVAALRRPPVVLERHEDVLAVGGRNVAQHPRVRVAHEHLRGHVAAVRGVLQVPRRRQLVPRLPDAVARHVEARGGRRQGVVRPRHHAQIALRGALHVGAIRAVQLQLLGAHHHLLGGVPLGRERRVVVLVVQQLDQVVGHGQRRGDVAALRRPRPVLERARHVDADVARLVPRVVEVAHHAQPVQVAHARQLPHELDVAARAVLLAAVVAVHAHARAHRRLGRVYHEGQRVDAPAAHLPRAALHARPHVGVVQQPRGVGDAAVEVVADGQARGVVVLVVSAEVAQQRLVEVLRVAFSRRAVRGDEHLVDCGLHVGLARLPGVHVVHHRRVADAREEAEHGVAHATRGPDSVRDVREASRDAARPAARQLQSPVPVRHPEQVEEGQQAAALGHQPFARPHRQRPVLLIHLVHEAVDDAARVQRLDYCQRLRRGGGSNQPVQHVVHLLEVDALAAYVLQAAQKAVGIEQQPYCACGVGNHYVRRLVVQGVVLHAPVGVEVLAGFKEDFLDFLYFVRRRAHLRHFCGRVLRDVVVDRLAEEPQRPRHAVDAPRSASVAYRAECGDRVLLQQARHQDV</sequence>
<dbReference type="AlphaFoldDB" id="A0AAV4LVZ9"/>
<feature type="region of interest" description="Disordered" evidence="1">
    <location>
        <begin position="704"/>
        <end position="757"/>
    </location>
</feature>
<evidence type="ECO:0000256" key="1">
    <source>
        <dbReference type="SAM" id="MobiDB-lite"/>
    </source>
</evidence>
<reference evidence="2 3" key="1">
    <citation type="submission" date="2021-06" db="EMBL/GenBank/DDBJ databases">
        <title>Genome sequence of Babesia caballi.</title>
        <authorList>
            <person name="Yamagishi J."/>
            <person name="Kidaka T."/>
            <person name="Ochi A."/>
        </authorList>
    </citation>
    <scope>NUCLEOTIDE SEQUENCE [LARGE SCALE GENOMIC DNA]</scope>
    <source>
        <strain evidence="2">USDA-D6B2</strain>
    </source>
</reference>
<dbReference type="EMBL" id="BPLF01000002">
    <property type="protein sequence ID" value="GIX63281.1"/>
    <property type="molecule type" value="Genomic_DNA"/>
</dbReference>
<dbReference type="RefSeq" id="XP_067715350.1">
    <property type="nucleotide sequence ID" value="XM_067859249.1"/>
</dbReference>
<dbReference type="Proteomes" id="UP001497744">
    <property type="component" value="Unassembled WGS sequence"/>
</dbReference>
<gene>
    <name evidence="2" type="ORF">BcabD6B2_27160</name>
</gene>
<proteinExistence type="predicted"/>
<evidence type="ECO:0000313" key="3">
    <source>
        <dbReference type="Proteomes" id="UP001497744"/>
    </source>
</evidence>
<protein>
    <submittedName>
        <fullName evidence="2">Uncharacterized protein</fullName>
    </submittedName>
</protein>
<feature type="region of interest" description="Disordered" evidence="1">
    <location>
        <begin position="223"/>
        <end position="273"/>
    </location>
</feature>